<dbReference type="EMBL" id="LJJC01000006">
    <property type="protein sequence ID" value="KQL51471.1"/>
    <property type="molecule type" value="Genomic_DNA"/>
</dbReference>
<keyword evidence="3" id="KW-1185">Reference proteome</keyword>
<feature type="transmembrane region" description="Helical" evidence="1">
    <location>
        <begin position="87"/>
        <end position="105"/>
    </location>
</feature>
<evidence type="ECO:0000313" key="2">
    <source>
        <dbReference type="EMBL" id="KQL51471.1"/>
    </source>
</evidence>
<dbReference type="RefSeq" id="WP_055741779.1">
    <property type="nucleotide sequence ID" value="NZ_JAAIWL010000069.1"/>
</dbReference>
<organism evidence="2 3">
    <name type="scientific">Heyndrickxia shackletonii</name>
    <dbReference type="NCBI Taxonomy" id="157838"/>
    <lineage>
        <taxon>Bacteria</taxon>
        <taxon>Bacillati</taxon>
        <taxon>Bacillota</taxon>
        <taxon>Bacilli</taxon>
        <taxon>Bacillales</taxon>
        <taxon>Bacillaceae</taxon>
        <taxon>Heyndrickxia</taxon>
    </lineage>
</organism>
<sequence length="106" mass="11801">MILLWIAKVLTFGYGALSTLAGSLQCRKRNIPTWSAIGMTIVGIIVMVSSIFVNIIPNSIIILIFCFVLLHILSIANGNHLYGKINIKHHIIRLLFSLVIVLLYIV</sequence>
<keyword evidence="1" id="KW-0472">Membrane</keyword>
<dbReference type="PATRIC" id="fig|157838.3.peg.4638"/>
<feature type="transmembrane region" description="Helical" evidence="1">
    <location>
        <begin position="31"/>
        <end position="53"/>
    </location>
</feature>
<dbReference type="Proteomes" id="UP000051888">
    <property type="component" value="Unassembled WGS sequence"/>
</dbReference>
<feature type="transmembrane region" description="Helical" evidence="1">
    <location>
        <begin position="60"/>
        <end position="81"/>
    </location>
</feature>
<evidence type="ECO:0000313" key="3">
    <source>
        <dbReference type="Proteomes" id="UP000051888"/>
    </source>
</evidence>
<keyword evidence="1" id="KW-0812">Transmembrane</keyword>
<dbReference type="OrthoDB" id="2940338at2"/>
<evidence type="ECO:0000256" key="1">
    <source>
        <dbReference type="SAM" id="Phobius"/>
    </source>
</evidence>
<proteinExistence type="predicted"/>
<dbReference type="AlphaFoldDB" id="A0A0Q3WT37"/>
<reference evidence="2 3" key="1">
    <citation type="submission" date="2015-09" db="EMBL/GenBank/DDBJ databases">
        <title>Genome sequencing project for genomic taxonomy and phylogenomics of Bacillus-like bacteria.</title>
        <authorList>
            <person name="Liu B."/>
            <person name="Wang J."/>
            <person name="Zhu Y."/>
            <person name="Liu G."/>
            <person name="Chen Q."/>
            <person name="Chen Z."/>
            <person name="Lan J."/>
            <person name="Che J."/>
            <person name="Ge C."/>
            <person name="Shi H."/>
            <person name="Pan Z."/>
            <person name="Liu X."/>
        </authorList>
    </citation>
    <scope>NUCLEOTIDE SEQUENCE [LARGE SCALE GENOMIC DNA]</scope>
    <source>
        <strain evidence="2 3">LMG 18435</strain>
    </source>
</reference>
<comment type="caution">
    <text evidence="2">The sequence shown here is derived from an EMBL/GenBank/DDBJ whole genome shotgun (WGS) entry which is preliminary data.</text>
</comment>
<protein>
    <submittedName>
        <fullName evidence="2">Uncharacterized protein</fullName>
    </submittedName>
</protein>
<gene>
    <name evidence="2" type="ORF">AN964_21145</name>
</gene>
<accession>A0A0Q3WT37</accession>
<name>A0A0Q3WT37_9BACI</name>
<keyword evidence="1" id="KW-1133">Transmembrane helix</keyword>